<accession>A0A2P2QNS2</accession>
<organism evidence="2">
    <name type="scientific">Rhizophora mucronata</name>
    <name type="common">Asiatic mangrove</name>
    <dbReference type="NCBI Taxonomy" id="61149"/>
    <lineage>
        <taxon>Eukaryota</taxon>
        <taxon>Viridiplantae</taxon>
        <taxon>Streptophyta</taxon>
        <taxon>Embryophyta</taxon>
        <taxon>Tracheophyta</taxon>
        <taxon>Spermatophyta</taxon>
        <taxon>Magnoliopsida</taxon>
        <taxon>eudicotyledons</taxon>
        <taxon>Gunneridae</taxon>
        <taxon>Pentapetalae</taxon>
        <taxon>rosids</taxon>
        <taxon>fabids</taxon>
        <taxon>Malpighiales</taxon>
        <taxon>Rhizophoraceae</taxon>
        <taxon>Rhizophora</taxon>
    </lineage>
</organism>
<reference evidence="2" key="1">
    <citation type="submission" date="2018-02" db="EMBL/GenBank/DDBJ databases">
        <title>Rhizophora mucronata_Transcriptome.</title>
        <authorList>
            <person name="Meera S.P."/>
            <person name="Sreeshan A."/>
            <person name="Augustine A."/>
        </authorList>
    </citation>
    <scope>NUCLEOTIDE SEQUENCE</scope>
    <source>
        <tissue evidence="2">Leaf</tissue>
    </source>
</reference>
<keyword evidence="1" id="KW-0732">Signal</keyword>
<name>A0A2P2QNS2_RHIMU</name>
<feature type="chain" id="PRO_5015139720" evidence="1">
    <location>
        <begin position="27"/>
        <end position="57"/>
    </location>
</feature>
<evidence type="ECO:0000313" key="2">
    <source>
        <dbReference type="EMBL" id="MBX68659.1"/>
    </source>
</evidence>
<proteinExistence type="predicted"/>
<evidence type="ECO:0000256" key="1">
    <source>
        <dbReference type="SAM" id="SignalP"/>
    </source>
</evidence>
<sequence>MQMKMSPWDPGLLVLMLSTLMIEASAAELRWIVSGRHKQGILVLHRLIGAAVAFASQ</sequence>
<protein>
    <submittedName>
        <fullName evidence="2">Uncharacterized protein</fullName>
    </submittedName>
</protein>
<dbReference type="EMBL" id="GGEC01088175">
    <property type="protein sequence ID" value="MBX68659.1"/>
    <property type="molecule type" value="Transcribed_RNA"/>
</dbReference>
<dbReference type="AlphaFoldDB" id="A0A2P2QNS2"/>
<feature type="signal peptide" evidence="1">
    <location>
        <begin position="1"/>
        <end position="26"/>
    </location>
</feature>